<organism evidence="2 3">
    <name type="scientific">Streptomyces misionensis</name>
    <dbReference type="NCBI Taxonomy" id="67331"/>
    <lineage>
        <taxon>Bacteria</taxon>
        <taxon>Bacillati</taxon>
        <taxon>Actinomycetota</taxon>
        <taxon>Actinomycetes</taxon>
        <taxon>Kitasatosporales</taxon>
        <taxon>Streptomycetaceae</taxon>
        <taxon>Streptomyces</taxon>
    </lineage>
</organism>
<keyword evidence="3" id="KW-1185">Reference proteome</keyword>
<proteinExistence type="predicted"/>
<evidence type="ECO:0000256" key="1">
    <source>
        <dbReference type="SAM" id="MobiDB-lite"/>
    </source>
</evidence>
<evidence type="ECO:0000313" key="3">
    <source>
        <dbReference type="Proteomes" id="UP000320481"/>
    </source>
</evidence>
<feature type="region of interest" description="Disordered" evidence="1">
    <location>
        <begin position="26"/>
        <end position="54"/>
    </location>
</feature>
<sequence length="247" mass="24910">MSMAIGRRHLAVMALVTIGVTACGGRHDGGAPTGKATAGRGPARSARVSSQRQLEDAVVDARELPGVRVEGIGAGTNGIGNGVVHAARRAGTSPARCAPVSAAVGGTSGYPPVASVRRIAGRKGHSAILTLVSYRSADAAQAIDDLRAALKSCKGYTSGSMKATYEDIRATDGPPQGDDRIGFRLELAMEPGDNGLKLPTSVLVVRQGSTLAIHSAASDAPGTAASVPSDLVDAQSKALDNAVRAAP</sequence>
<dbReference type="AlphaFoldDB" id="A0A5C6K8U3"/>
<accession>A0A5C6K8U3</accession>
<name>A0A5C6K8U3_9ACTN</name>
<gene>
    <name evidence="2" type="ORF">FRZ03_01400</name>
</gene>
<evidence type="ECO:0000313" key="2">
    <source>
        <dbReference type="EMBL" id="TWV58088.1"/>
    </source>
</evidence>
<dbReference type="Proteomes" id="UP000320481">
    <property type="component" value="Unassembled WGS sequence"/>
</dbReference>
<dbReference type="EMBL" id="VOGW01000006">
    <property type="protein sequence ID" value="TWV58088.1"/>
    <property type="molecule type" value="Genomic_DNA"/>
</dbReference>
<protein>
    <recommendedName>
        <fullName evidence="4">PknH-like extracellular domain-containing protein</fullName>
    </recommendedName>
</protein>
<comment type="caution">
    <text evidence="2">The sequence shown here is derived from an EMBL/GenBank/DDBJ whole genome shotgun (WGS) entry which is preliminary data.</text>
</comment>
<dbReference type="RefSeq" id="WP_146463259.1">
    <property type="nucleotide sequence ID" value="NZ_VOGW01000006.1"/>
</dbReference>
<reference evidence="2" key="1">
    <citation type="journal article" date="2019" name="Microbiol. Resour. Announc.">
        <title>Draft Genomic Sequences of Streptomyces misionensis and Streptomyces albidoflavus, bacteria applied for phytopathogen biocontrol.</title>
        <authorList>
            <person name="Pylro V."/>
            <person name="Dias A."/>
            <person name="Andreote F."/>
            <person name="Varani A."/>
            <person name="Andreote C."/>
            <person name="Bernardo E."/>
            <person name="Martins T."/>
        </authorList>
    </citation>
    <scope>NUCLEOTIDE SEQUENCE [LARGE SCALE GENOMIC DNA]</scope>
    <source>
        <strain evidence="2">66</strain>
    </source>
</reference>
<evidence type="ECO:0008006" key="4">
    <source>
        <dbReference type="Google" id="ProtNLM"/>
    </source>
</evidence>
<dbReference type="PROSITE" id="PS51257">
    <property type="entry name" value="PROKAR_LIPOPROTEIN"/>
    <property type="match status" value="1"/>
</dbReference>